<dbReference type="PROSITE" id="PS50109">
    <property type="entry name" value="HIS_KIN"/>
    <property type="match status" value="1"/>
</dbReference>
<dbReference type="PRINTS" id="PR00344">
    <property type="entry name" value="BCTRLSENSOR"/>
</dbReference>
<keyword evidence="8" id="KW-0902">Two-component regulatory system</keyword>
<dbReference type="Proteomes" id="UP000199513">
    <property type="component" value="Unassembled WGS sequence"/>
</dbReference>
<dbReference type="EC" id="2.7.13.3" evidence="2"/>
<dbReference type="STRING" id="1003.SAMN04488541_102017"/>
<dbReference type="GO" id="GO:0007234">
    <property type="term" value="P:osmosensory signaling via phosphorelay pathway"/>
    <property type="evidence" value="ECO:0007669"/>
    <property type="project" value="TreeGrafter"/>
</dbReference>
<dbReference type="InterPro" id="IPR050351">
    <property type="entry name" value="BphY/WalK/GraS-like"/>
</dbReference>
<dbReference type="GO" id="GO:0000155">
    <property type="term" value="F:phosphorelay sensor kinase activity"/>
    <property type="evidence" value="ECO:0007669"/>
    <property type="project" value="InterPro"/>
</dbReference>
<evidence type="ECO:0000256" key="6">
    <source>
        <dbReference type="ARBA" id="ARBA00022777"/>
    </source>
</evidence>
<dbReference type="GO" id="GO:0000156">
    <property type="term" value="F:phosphorelay response regulator activity"/>
    <property type="evidence" value="ECO:0007669"/>
    <property type="project" value="TreeGrafter"/>
</dbReference>
<dbReference type="Gene3D" id="3.30.565.10">
    <property type="entry name" value="Histidine kinase-like ATPase, C-terminal domain"/>
    <property type="match status" value="1"/>
</dbReference>
<accession>A0A1I2GSQ3</accession>
<feature type="coiled-coil region" evidence="9">
    <location>
        <begin position="167"/>
        <end position="201"/>
    </location>
</feature>
<keyword evidence="6 11" id="KW-0418">Kinase</keyword>
<dbReference type="OrthoDB" id="9808408at2"/>
<sequence>MSSISLEEKSLRLRYEAFSNLANEVNKAQNWKEVGKAITAHLKFMVDFFAFRFTYAQNIDKITYQIFRGNYQYWLNLADEITPFESECSNRGIPIKLDKNEISGIANFQNTLFAHERINEIFILPLFFHANENAILIAANKNFIEYSEIDFRFFRSVAELLSTKISQIFLADNLAKKNQELAEANEEITQINANLEKIVAERTFKLKEANKELNTLFYRTSHDFRRPLTSILGLVKLAQMSIKDEMALELFKKTANTVQELEKMLLKLQSISTSDEVIITEVVDFRKIIDSVRYKFTHLLSQKNIRFEFINNTQPTFYSNPTDLSVIIENLVENAIYFSSSKDPFIRVNISISEKYTLIEVEDNGQGIEENLKKNIFEMYFRANENSKGNGLGLYVVRKLVQKLSGKIYVESEVNKGSKFAILLPH</sequence>
<keyword evidence="9" id="KW-0175">Coiled coil</keyword>
<feature type="domain" description="Histidine kinase" evidence="10">
    <location>
        <begin position="219"/>
        <end position="426"/>
    </location>
</feature>
<proteinExistence type="predicted"/>
<evidence type="ECO:0000256" key="2">
    <source>
        <dbReference type="ARBA" id="ARBA00012438"/>
    </source>
</evidence>
<evidence type="ECO:0000313" key="12">
    <source>
        <dbReference type="Proteomes" id="UP000199513"/>
    </source>
</evidence>
<dbReference type="GO" id="GO:0030295">
    <property type="term" value="F:protein kinase activator activity"/>
    <property type="evidence" value="ECO:0007669"/>
    <property type="project" value="TreeGrafter"/>
</dbReference>
<reference evidence="11 12" key="1">
    <citation type="submission" date="2016-10" db="EMBL/GenBank/DDBJ databases">
        <authorList>
            <person name="de Groot N.N."/>
        </authorList>
    </citation>
    <scope>NUCLEOTIDE SEQUENCE [LARGE SCALE GENOMIC DNA]</scope>
    <source>
        <strain>GEY</strain>
        <strain evidence="12">DSM 9560</strain>
    </source>
</reference>
<keyword evidence="4" id="KW-0808">Transferase</keyword>
<evidence type="ECO:0000256" key="7">
    <source>
        <dbReference type="ARBA" id="ARBA00022840"/>
    </source>
</evidence>
<keyword evidence="12" id="KW-1185">Reference proteome</keyword>
<dbReference type="SUPFAM" id="SSF47384">
    <property type="entry name" value="Homodimeric domain of signal transducing histidine kinase"/>
    <property type="match status" value="1"/>
</dbReference>
<dbReference type="AlphaFoldDB" id="A0A1I2GSQ3"/>
<name>A0A1I2GSQ3_9BACT</name>
<gene>
    <name evidence="11" type="ORF">SAMN04488541_102017</name>
</gene>
<dbReference type="InterPro" id="IPR005467">
    <property type="entry name" value="His_kinase_dom"/>
</dbReference>
<evidence type="ECO:0000313" key="11">
    <source>
        <dbReference type="EMBL" id="SFF20655.1"/>
    </source>
</evidence>
<protein>
    <recommendedName>
        <fullName evidence="2">histidine kinase</fullName>
        <ecNumber evidence="2">2.7.13.3</ecNumber>
    </recommendedName>
</protein>
<dbReference type="Gene3D" id="1.10.287.130">
    <property type="match status" value="1"/>
</dbReference>
<organism evidence="11 12">
    <name type="scientific">Thermoflexibacter ruber</name>
    <dbReference type="NCBI Taxonomy" id="1003"/>
    <lineage>
        <taxon>Bacteria</taxon>
        <taxon>Pseudomonadati</taxon>
        <taxon>Bacteroidota</taxon>
        <taxon>Cytophagia</taxon>
        <taxon>Cytophagales</taxon>
        <taxon>Thermoflexibacteraceae</taxon>
        <taxon>Thermoflexibacter</taxon>
    </lineage>
</organism>
<dbReference type="InterPro" id="IPR036097">
    <property type="entry name" value="HisK_dim/P_sf"/>
</dbReference>
<dbReference type="InterPro" id="IPR036890">
    <property type="entry name" value="HATPase_C_sf"/>
</dbReference>
<keyword evidence="7" id="KW-0067">ATP-binding</keyword>
<evidence type="ECO:0000256" key="8">
    <source>
        <dbReference type="ARBA" id="ARBA00023012"/>
    </source>
</evidence>
<dbReference type="CDD" id="cd00075">
    <property type="entry name" value="HATPase"/>
    <property type="match status" value="1"/>
</dbReference>
<dbReference type="SMART" id="SM00387">
    <property type="entry name" value="HATPase_c"/>
    <property type="match status" value="1"/>
</dbReference>
<evidence type="ECO:0000256" key="3">
    <source>
        <dbReference type="ARBA" id="ARBA00022553"/>
    </source>
</evidence>
<dbReference type="InterPro" id="IPR003661">
    <property type="entry name" value="HisK_dim/P_dom"/>
</dbReference>
<evidence type="ECO:0000256" key="1">
    <source>
        <dbReference type="ARBA" id="ARBA00000085"/>
    </source>
</evidence>
<evidence type="ECO:0000256" key="9">
    <source>
        <dbReference type="SAM" id="Coils"/>
    </source>
</evidence>
<dbReference type="PANTHER" id="PTHR42878">
    <property type="entry name" value="TWO-COMPONENT HISTIDINE KINASE"/>
    <property type="match status" value="1"/>
</dbReference>
<dbReference type="GO" id="GO:0005524">
    <property type="term" value="F:ATP binding"/>
    <property type="evidence" value="ECO:0007669"/>
    <property type="project" value="UniProtKB-KW"/>
</dbReference>
<comment type="catalytic activity">
    <reaction evidence="1">
        <text>ATP + protein L-histidine = ADP + protein N-phospho-L-histidine.</text>
        <dbReference type="EC" id="2.7.13.3"/>
    </reaction>
</comment>
<keyword evidence="3" id="KW-0597">Phosphoprotein</keyword>
<dbReference type="CDD" id="cd00082">
    <property type="entry name" value="HisKA"/>
    <property type="match status" value="1"/>
</dbReference>
<dbReference type="InterPro" id="IPR003594">
    <property type="entry name" value="HATPase_dom"/>
</dbReference>
<dbReference type="Pfam" id="PF02518">
    <property type="entry name" value="HATPase_c"/>
    <property type="match status" value="1"/>
</dbReference>
<evidence type="ECO:0000259" key="10">
    <source>
        <dbReference type="PROSITE" id="PS50109"/>
    </source>
</evidence>
<dbReference type="PANTHER" id="PTHR42878:SF7">
    <property type="entry name" value="SENSOR HISTIDINE KINASE GLRK"/>
    <property type="match status" value="1"/>
</dbReference>
<dbReference type="SUPFAM" id="SSF55874">
    <property type="entry name" value="ATPase domain of HSP90 chaperone/DNA topoisomerase II/histidine kinase"/>
    <property type="match status" value="1"/>
</dbReference>
<dbReference type="RefSeq" id="WP_091545545.1">
    <property type="nucleotide sequence ID" value="NZ_FONY01000020.1"/>
</dbReference>
<evidence type="ECO:0000256" key="4">
    <source>
        <dbReference type="ARBA" id="ARBA00022679"/>
    </source>
</evidence>
<keyword evidence="5" id="KW-0547">Nucleotide-binding</keyword>
<dbReference type="Pfam" id="PF00512">
    <property type="entry name" value="HisKA"/>
    <property type="match status" value="1"/>
</dbReference>
<dbReference type="SMART" id="SM00388">
    <property type="entry name" value="HisKA"/>
    <property type="match status" value="1"/>
</dbReference>
<evidence type="ECO:0000256" key="5">
    <source>
        <dbReference type="ARBA" id="ARBA00022741"/>
    </source>
</evidence>
<dbReference type="InterPro" id="IPR004358">
    <property type="entry name" value="Sig_transdc_His_kin-like_C"/>
</dbReference>
<dbReference type="EMBL" id="FONY01000020">
    <property type="protein sequence ID" value="SFF20655.1"/>
    <property type="molecule type" value="Genomic_DNA"/>
</dbReference>